<gene>
    <name evidence="3" type="ORF">ABH992_005619</name>
</gene>
<reference evidence="3 4" key="1">
    <citation type="submission" date="2024-07" db="EMBL/GenBank/DDBJ databases">
        <title>Genomic Encyclopedia of Type Strains, Phase V (KMG-V): Genome sequencing to study the core and pangenomes of soil and plant-associated prokaryotes.</title>
        <authorList>
            <person name="Whitman W."/>
        </authorList>
    </citation>
    <scope>NUCLEOTIDE SEQUENCE [LARGE SCALE GENOMIC DNA]</scope>
    <source>
        <strain evidence="3 4">USDA 222</strain>
    </source>
</reference>
<dbReference type="Proteomes" id="UP001565474">
    <property type="component" value="Unassembled WGS sequence"/>
</dbReference>
<organism evidence="3 4">
    <name type="scientific">Bradyrhizobium yuanmingense</name>
    <dbReference type="NCBI Taxonomy" id="108015"/>
    <lineage>
        <taxon>Bacteria</taxon>
        <taxon>Pseudomonadati</taxon>
        <taxon>Pseudomonadota</taxon>
        <taxon>Alphaproteobacteria</taxon>
        <taxon>Hyphomicrobiales</taxon>
        <taxon>Nitrobacteraceae</taxon>
        <taxon>Bradyrhizobium</taxon>
    </lineage>
</organism>
<accession>A0ABV4GMP9</accession>
<evidence type="ECO:0000313" key="3">
    <source>
        <dbReference type="EMBL" id="MEY9473220.1"/>
    </source>
</evidence>
<feature type="region of interest" description="Disordered" evidence="1">
    <location>
        <begin position="1"/>
        <end position="44"/>
    </location>
</feature>
<keyword evidence="2" id="KW-1133">Transmembrane helix</keyword>
<name>A0ABV4GMP9_9BRAD</name>
<keyword evidence="2" id="KW-0812">Transmembrane</keyword>
<sequence length="133" mass="13945">MATFKQNGPREVLPSFRNGGGYDSQTTLAAPGQPADNLQPVKLPGNSAGLEPSLRCMIRTPQRPTVNILDGADRLNLPLVTYGMCNPAAPPFNLLAAETPRSNTAIPHGVLIVAFLTVLVVIFVEVNGPGAGT</sequence>
<comment type="caution">
    <text evidence="3">The sequence shown here is derived from an EMBL/GenBank/DDBJ whole genome shotgun (WGS) entry which is preliminary data.</text>
</comment>
<keyword evidence="2" id="KW-0472">Membrane</keyword>
<evidence type="ECO:0000256" key="1">
    <source>
        <dbReference type="SAM" id="MobiDB-lite"/>
    </source>
</evidence>
<proteinExistence type="predicted"/>
<keyword evidence="4" id="KW-1185">Reference proteome</keyword>
<evidence type="ECO:0000313" key="4">
    <source>
        <dbReference type="Proteomes" id="UP001565474"/>
    </source>
</evidence>
<evidence type="ECO:0000256" key="2">
    <source>
        <dbReference type="SAM" id="Phobius"/>
    </source>
</evidence>
<dbReference type="EMBL" id="JBGBZN010000002">
    <property type="protein sequence ID" value="MEY9473220.1"/>
    <property type="molecule type" value="Genomic_DNA"/>
</dbReference>
<feature type="transmembrane region" description="Helical" evidence="2">
    <location>
        <begin position="105"/>
        <end position="124"/>
    </location>
</feature>
<protein>
    <submittedName>
        <fullName evidence="3">Uncharacterized protein</fullName>
    </submittedName>
</protein>